<evidence type="ECO:0000259" key="1">
    <source>
        <dbReference type="Pfam" id="PF13022"/>
    </source>
</evidence>
<proteinExistence type="predicted"/>
<reference evidence="2" key="1">
    <citation type="submission" date="2021-09" db="EMBL/GenBank/DDBJ databases">
        <title>Genome analysis of Fictibacillus sp. KIGAM418 isolated from marine sediment.</title>
        <authorList>
            <person name="Seo M.-J."/>
            <person name="Cho E.-S."/>
            <person name="Hwang C.Y."/>
        </authorList>
    </citation>
    <scope>NUCLEOTIDE SEQUENCE</scope>
    <source>
        <strain evidence="2">KIGAM418</strain>
    </source>
</reference>
<accession>A0A9X1X9P8</accession>
<dbReference type="Proteomes" id="UP001139011">
    <property type="component" value="Unassembled WGS sequence"/>
</dbReference>
<dbReference type="SUPFAM" id="SSF88659">
    <property type="entry name" value="Sigma3 and sigma4 domains of RNA polymerase sigma factors"/>
    <property type="match status" value="1"/>
</dbReference>
<dbReference type="EMBL" id="JAIWJX010000002">
    <property type="protein sequence ID" value="MCK6256822.1"/>
    <property type="molecule type" value="Genomic_DNA"/>
</dbReference>
<dbReference type="RefSeq" id="WP_248252435.1">
    <property type="nucleotide sequence ID" value="NZ_JAIWJX010000002.1"/>
</dbReference>
<dbReference type="InterPro" id="IPR013324">
    <property type="entry name" value="RNA_pol_sigma_r3/r4-like"/>
</dbReference>
<dbReference type="AlphaFoldDB" id="A0A9X1X9P8"/>
<dbReference type="InterPro" id="IPR024978">
    <property type="entry name" value="Homeodomain_phBC6A51-type"/>
</dbReference>
<gene>
    <name evidence="2" type="ORF">LCY76_09470</name>
</gene>
<name>A0A9X1X9P8_9BACL</name>
<dbReference type="Pfam" id="PF13022">
    <property type="entry name" value="HTH_Tnp_1_2"/>
    <property type="match status" value="1"/>
</dbReference>
<feature type="domain" description="Homeodomain phBC6A51-type" evidence="1">
    <location>
        <begin position="37"/>
        <end position="146"/>
    </location>
</feature>
<keyword evidence="3" id="KW-1185">Reference proteome</keyword>
<comment type="caution">
    <text evidence="2">The sequence shown here is derived from an EMBL/GenBank/DDBJ whole genome shotgun (WGS) entry which is preliminary data.</text>
</comment>
<protein>
    <submittedName>
        <fullName evidence="2">Helix-turn-helix domain-containing protein</fullName>
    </submittedName>
</protein>
<evidence type="ECO:0000313" key="3">
    <source>
        <dbReference type="Proteomes" id="UP001139011"/>
    </source>
</evidence>
<organism evidence="2 3">
    <name type="scientific">Fictibacillus marinisediminis</name>
    <dbReference type="NCBI Taxonomy" id="2878389"/>
    <lineage>
        <taxon>Bacteria</taxon>
        <taxon>Bacillati</taxon>
        <taxon>Bacillota</taxon>
        <taxon>Bacilli</taxon>
        <taxon>Bacillales</taxon>
        <taxon>Fictibacillaceae</taxon>
        <taxon>Fictibacillus</taxon>
    </lineage>
</organism>
<dbReference type="Gene3D" id="1.10.10.60">
    <property type="entry name" value="Homeodomain-like"/>
    <property type="match status" value="1"/>
</dbReference>
<sequence>MSNIQPREDNVPSLSSYDERLEEFENIPLDNPKYSTLPMRQRQMCLMYVLKDQTGMTAKEIAEKFEISRTMLYKFLRKYEAQMFMHEVSNQILSETFTIAVLEMKKILKTSHSESNKIKVIEMIMKTQGKFKNELDVNVKQEHVFDLEKEKREIIEIDVDEIE</sequence>
<evidence type="ECO:0000313" key="2">
    <source>
        <dbReference type="EMBL" id="MCK6256822.1"/>
    </source>
</evidence>